<dbReference type="Gene3D" id="1.25.40.10">
    <property type="entry name" value="Tetratricopeptide repeat domain"/>
    <property type="match status" value="1"/>
</dbReference>
<dbReference type="Gene3D" id="3.30.70.1070">
    <property type="entry name" value="Sporulation related repeat"/>
    <property type="match status" value="1"/>
</dbReference>
<dbReference type="InterPro" id="IPR036680">
    <property type="entry name" value="SPOR-like_sf"/>
</dbReference>
<name>A0ABV7XD11_9SPHN</name>
<evidence type="ECO:0000313" key="4">
    <source>
        <dbReference type="Proteomes" id="UP001595615"/>
    </source>
</evidence>
<dbReference type="Proteomes" id="UP001595615">
    <property type="component" value="Unassembled WGS sequence"/>
</dbReference>
<dbReference type="InterPro" id="IPR007730">
    <property type="entry name" value="SPOR-like_dom"/>
</dbReference>
<keyword evidence="1" id="KW-0732">Signal</keyword>
<dbReference type="SUPFAM" id="SSF110997">
    <property type="entry name" value="Sporulation related repeat"/>
    <property type="match status" value="1"/>
</dbReference>
<proteinExistence type="predicted"/>
<dbReference type="PROSITE" id="PS51724">
    <property type="entry name" value="SPOR"/>
    <property type="match status" value="1"/>
</dbReference>
<accession>A0ABV7XD11</accession>
<dbReference type="Pfam" id="PF08238">
    <property type="entry name" value="Sel1"/>
    <property type="match status" value="3"/>
</dbReference>
<dbReference type="InterPro" id="IPR006597">
    <property type="entry name" value="Sel1-like"/>
</dbReference>
<sequence>MRNKSWIASLGAAAILIATPAMAGVKEGVEKWHAGDHKGAVAEWMPFAARGDADALFNLGQAYKLGRGVAKNENIALDYYRKAATRGHPPAQEKLGITLYTAADTKTEGMRWLEQAAKAGQARAQYVLGVAHFNGEAAAKNWPLAYAYMLRANNGGVPQSTTALATMNANISTNDRAKGEEIAKTFAAPPPIAEAEATAVAAATPPAPRAPMPAPTESSPLAVKTAAASPAPIQTAANGRWRVQLGAFSQRGMAVEAWTALKNSQPAVVAGAEPTYAEAGKMIRLQLGPFASKGDAQRLCGKLQTVGRNCFVVGS</sequence>
<dbReference type="RefSeq" id="WP_380861330.1">
    <property type="nucleotide sequence ID" value="NZ_JBHRXV010000010.1"/>
</dbReference>
<feature type="signal peptide" evidence="1">
    <location>
        <begin position="1"/>
        <end position="23"/>
    </location>
</feature>
<evidence type="ECO:0000256" key="1">
    <source>
        <dbReference type="SAM" id="SignalP"/>
    </source>
</evidence>
<keyword evidence="4" id="KW-1185">Reference proteome</keyword>
<feature type="domain" description="SPOR" evidence="2">
    <location>
        <begin position="235"/>
        <end position="315"/>
    </location>
</feature>
<dbReference type="PANTHER" id="PTHR45011:SF1">
    <property type="entry name" value="DAP3-BINDING CELL DEATH ENHANCER 1"/>
    <property type="match status" value="1"/>
</dbReference>
<evidence type="ECO:0000313" key="3">
    <source>
        <dbReference type="EMBL" id="MFC3713132.1"/>
    </source>
</evidence>
<reference evidence="4" key="1">
    <citation type="journal article" date="2019" name="Int. J. Syst. Evol. Microbiol.">
        <title>The Global Catalogue of Microorganisms (GCM) 10K type strain sequencing project: providing services to taxonomists for standard genome sequencing and annotation.</title>
        <authorList>
            <consortium name="The Broad Institute Genomics Platform"/>
            <consortium name="The Broad Institute Genome Sequencing Center for Infectious Disease"/>
            <person name="Wu L."/>
            <person name="Ma J."/>
        </authorList>
    </citation>
    <scope>NUCLEOTIDE SEQUENCE [LARGE SCALE GENOMIC DNA]</scope>
    <source>
        <strain evidence="4">KCTC 42644</strain>
    </source>
</reference>
<feature type="chain" id="PRO_5045573402" evidence="1">
    <location>
        <begin position="24"/>
        <end position="315"/>
    </location>
</feature>
<dbReference type="InterPro" id="IPR011990">
    <property type="entry name" value="TPR-like_helical_dom_sf"/>
</dbReference>
<dbReference type="InterPro" id="IPR052748">
    <property type="entry name" value="ISR_Activator"/>
</dbReference>
<comment type="caution">
    <text evidence="3">The sequence shown here is derived from an EMBL/GenBank/DDBJ whole genome shotgun (WGS) entry which is preliminary data.</text>
</comment>
<dbReference type="SMART" id="SM00671">
    <property type="entry name" value="SEL1"/>
    <property type="match status" value="3"/>
</dbReference>
<dbReference type="Pfam" id="PF05036">
    <property type="entry name" value="SPOR"/>
    <property type="match status" value="1"/>
</dbReference>
<dbReference type="EMBL" id="JBHRXV010000010">
    <property type="protein sequence ID" value="MFC3713132.1"/>
    <property type="molecule type" value="Genomic_DNA"/>
</dbReference>
<evidence type="ECO:0000259" key="2">
    <source>
        <dbReference type="PROSITE" id="PS51724"/>
    </source>
</evidence>
<protein>
    <submittedName>
        <fullName evidence="3">SPOR domain-containing protein</fullName>
    </submittedName>
</protein>
<organism evidence="3 4">
    <name type="scientific">Sphingoaurantiacus capsulatus</name>
    <dbReference type="NCBI Taxonomy" id="1771310"/>
    <lineage>
        <taxon>Bacteria</taxon>
        <taxon>Pseudomonadati</taxon>
        <taxon>Pseudomonadota</taxon>
        <taxon>Alphaproteobacteria</taxon>
        <taxon>Sphingomonadales</taxon>
        <taxon>Sphingosinicellaceae</taxon>
        <taxon>Sphingoaurantiacus</taxon>
    </lineage>
</organism>
<gene>
    <name evidence="3" type="ORF">ACFOMD_11145</name>
</gene>
<dbReference type="PANTHER" id="PTHR45011">
    <property type="entry name" value="DAP3-BINDING CELL DEATH ENHANCER 1"/>
    <property type="match status" value="1"/>
</dbReference>
<dbReference type="SUPFAM" id="SSF81901">
    <property type="entry name" value="HCP-like"/>
    <property type="match status" value="1"/>
</dbReference>